<dbReference type="PANTHER" id="PTHR42866">
    <property type="entry name" value="3-DEOXY-MANNO-OCTULOSONATE CYTIDYLYLTRANSFERASE"/>
    <property type="match status" value="1"/>
</dbReference>
<dbReference type="FunFam" id="3.90.550.10:FF:000011">
    <property type="entry name" value="3-deoxy-manno-octulosonate cytidylyltransferase"/>
    <property type="match status" value="1"/>
</dbReference>
<comment type="function">
    <text evidence="5">Activates KDO (a required 8-carbon sugar) for incorporation into bacterial lipopolysaccharide in Gram-negative bacteria.</text>
</comment>
<proteinExistence type="inferred from homology"/>
<keyword evidence="7" id="KW-1185">Reference proteome</keyword>
<dbReference type="Gene3D" id="3.90.550.10">
    <property type="entry name" value="Spore Coat Polysaccharide Biosynthesis Protein SpsA, Chain A"/>
    <property type="match status" value="1"/>
</dbReference>
<dbReference type="NCBIfam" id="NF003952">
    <property type="entry name" value="PRK05450.1-5"/>
    <property type="match status" value="1"/>
</dbReference>
<sequence length="261" mass="28299">MNPKFVVAIPARLAASRLPGKPLRLLRGEPLIRHVARRALSAGADDVVVAADDASIIAALDGIAVRGVLTRNDHVSGTDRLAECARLAGWSDDTLVVNLQGDEPFAPAAGIRAVAQVLADSGAEMATLATHIADPEQLFDPNTVKLVWRDRSGDANWRDVMYFSRAPIPWHRDAFAENKRVVMPEQCLRHIGIYAYRVGFLQRFAAMPQGMLEQLESLEQLRVLETGHRIAAALTPEAFPPGVDTPEDLARAEAHLAAPAS</sequence>
<dbReference type="EMBL" id="NPZB01000002">
    <property type="protein sequence ID" value="PNS07818.1"/>
    <property type="molecule type" value="Genomic_DNA"/>
</dbReference>
<organism evidence="6 7">
    <name type="scientific">Solilutibacter silvestris</name>
    <dbReference type="NCBI Taxonomy" id="1645665"/>
    <lineage>
        <taxon>Bacteria</taxon>
        <taxon>Pseudomonadati</taxon>
        <taxon>Pseudomonadota</taxon>
        <taxon>Gammaproteobacteria</taxon>
        <taxon>Lysobacterales</taxon>
        <taxon>Lysobacteraceae</taxon>
        <taxon>Solilutibacter</taxon>
    </lineage>
</organism>
<dbReference type="InterPro" id="IPR029044">
    <property type="entry name" value="Nucleotide-diphossugar_trans"/>
</dbReference>
<gene>
    <name evidence="5" type="primary">kdsB</name>
    <name evidence="6" type="ORF">Lysil_1994</name>
</gene>
<comment type="subcellular location">
    <subcellularLocation>
        <location evidence="5">Cytoplasm</location>
    </subcellularLocation>
    <subcellularLocation>
        <location evidence="1">Membrane</location>
    </subcellularLocation>
</comment>
<comment type="catalytic activity">
    <reaction evidence="5">
        <text>3-deoxy-alpha-D-manno-oct-2-ulosonate + CTP = CMP-3-deoxy-beta-D-manno-octulosonate + diphosphate</text>
        <dbReference type="Rhea" id="RHEA:23448"/>
        <dbReference type="ChEBI" id="CHEBI:33019"/>
        <dbReference type="ChEBI" id="CHEBI:37563"/>
        <dbReference type="ChEBI" id="CHEBI:85986"/>
        <dbReference type="ChEBI" id="CHEBI:85987"/>
        <dbReference type="EC" id="2.7.7.38"/>
    </reaction>
</comment>
<comment type="caution">
    <text evidence="6">The sequence shown here is derived from an EMBL/GenBank/DDBJ whole genome shotgun (WGS) entry which is preliminary data.</text>
</comment>
<evidence type="ECO:0000313" key="7">
    <source>
        <dbReference type="Proteomes" id="UP000236220"/>
    </source>
</evidence>
<evidence type="ECO:0000256" key="1">
    <source>
        <dbReference type="ARBA" id="ARBA00004370"/>
    </source>
</evidence>
<dbReference type="NCBIfam" id="TIGR00466">
    <property type="entry name" value="kdsB"/>
    <property type="match status" value="1"/>
</dbReference>
<dbReference type="GO" id="GO:0008690">
    <property type="term" value="F:3-deoxy-manno-octulosonate cytidylyltransferase activity"/>
    <property type="evidence" value="ECO:0007669"/>
    <property type="project" value="UniProtKB-UniRule"/>
</dbReference>
<name>A0A2K1PYF5_9GAMM</name>
<comment type="pathway">
    <text evidence="5">Nucleotide-sugar biosynthesis; CMP-3-deoxy-D-manno-octulosonate biosynthesis; CMP-3-deoxy-D-manno-octulosonate from 3-deoxy-D-manno-octulosonate and CTP: step 1/1.</text>
</comment>
<reference evidence="6 7" key="1">
    <citation type="submission" date="2017-08" db="EMBL/GenBank/DDBJ databases">
        <title>Lysobacter sylvestris genome.</title>
        <authorList>
            <person name="Zhang D.-C."/>
            <person name="Albuquerque L."/>
            <person name="Franca L."/>
            <person name="Froufe H.J.C."/>
            <person name="Barroso C."/>
            <person name="Egas C."/>
            <person name="Da Costa M."/>
            <person name="Margesin R."/>
        </authorList>
    </citation>
    <scope>NUCLEOTIDE SEQUENCE [LARGE SCALE GENOMIC DNA]</scope>
    <source>
        <strain evidence="6 7">AM20-91</strain>
    </source>
</reference>
<dbReference type="HAMAP" id="MF_00057">
    <property type="entry name" value="KdsB"/>
    <property type="match status" value="1"/>
</dbReference>
<dbReference type="SUPFAM" id="SSF53448">
    <property type="entry name" value="Nucleotide-diphospho-sugar transferases"/>
    <property type="match status" value="1"/>
</dbReference>
<accession>A0A2K1PYF5</accession>
<dbReference type="CDD" id="cd02517">
    <property type="entry name" value="CMP-KDO-Synthetase"/>
    <property type="match status" value="1"/>
</dbReference>
<dbReference type="Pfam" id="PF02348">
    <property type="entry name" value="CTP_transf_3"/>
    <property type="match status" value="1"/>
</dbReference>
<dbReference type="AlphaFoldDB" id="A0A2K1PYF5"/>
<keyword evidence="3 5" id="KW-0548">Nucleotidyltransferase</keyword>
<keyword evidence="2 5" id="KW-0808">Transferase</keyword>
<dbReference type="GO" id="GO:0009103">
    <property type="term" value="P:lipopolysaccharide biosynthetic process"/>
    <property type="evidence" value="ECO:0007669"/>
    <property type="project" value="UniProtKB-UniRule"/>
</dbReference>
<dbReference type="Proteomes" id="UP000236220">
    <property type="component" value="Unassembled WGS sequence"/>
</dbReference>
<dbReference type="GO" id="GO:0005829">
    <property type="term" value="C:cytosol"/>
    <property type="evidence" value="ECO:0007669"/>
    <property type="project" value="TreeGrafter"/>
</dbReference>
<evidence type="ECO:0000256" key="2">
    <source>
        <dbReference type="ARBA" id="ARBA00022679"/>
    </source>
</evidence>
<keyword evidence="4 5" id="KW-0448">Lipopolysaccharide biosynthesis</keyword>
<evidence type="ECO:0000256" key="4">
    <source>
        <dbReference type="ARBA" id="ARBA00022985"/>
    </source>
</evidence>
<dbReference type="GO" id="GO:0016020">
    <property type="term" value="C:membrane"/>
    <property type="evidence" value="ECO:0007669"/>
    <property type="project" value="UniProtKB-SubCell"/>
</dbReference>
<evidence type="ECO:0000313" key="6">
    <source>
        <dbReference type="EMBL" id="PNS07818.1"/>
    </source>
</evidence>
<dbReference type="GO" id="GO:0033468">
    <property type="term" value="P:CMP-keto-3-deoxy-D-manno-octulosonic acid biosynthetic process"/>
    <property type="evidence" value="ECO:0007669"/>
    <property type="project" value="UniProtKB-UniRule"/>
</dbReference>
<dbReference type="InterPro" id="IPR004528">
    <property type="entry name" value="KdsB"/>
</dbReference>
<protein>
    <recommendedName>
        <fullName evidence="5">3-deoxy-manno-octulosonate cytidylyltransferase</fullName>
        <ecNumber evidence="5">2.7.7.38</ecNumber>
    </recommendedName>
    <alternativeName>
        <fullName evidence="5">CMP-2-keto-3-deoxyoctulosonic acid synthase</fullName>
        <shortName evidence="5">CKS</shortName>
        <shortName evidence="5">CMP-KDO synthase</shortName>
    </alternativeName>
</protein>
<keyword evidence="5" id="KW-0963">Cytoplasm</keyword>
<evidence type="ECO:0000256" key="5">
    <source>
        <dbReference type="HAMAP-Rule" id="MF_00057"/>
    </source>
</evidence>
<dbReference type="EC" id="2.7.7.38" evidence="5"/>
<dbReference type="UniPathway" id="UPA00358">
    <property type="reaction ID" value="UER00476"/>
</dbReference>
<evidence type="ECO:0000256" key="3">
    <source>
        <dbReference type="ARBA" id="ARBA00022695"/>
    </source>
</evidence>
<comment type="similarity">
    <text evidence="5">Belongs to the KdsB family.</text>
</comment>
<dbReference type="OrthoDB" id="9815559at2"/>
<dbReference type="RefSeq" id="WP_103076016.1">
    <property type="nucleotide sequence ID" value="NZ_NPZB01000002.1"/>
</dbReference>
<dbReference type="PANTHER" id="PTHR42866:SF2">
    <property type="entry name" value="3-DEOXY-MANNO-OCTULOSONATE CYTIDYLYLTRANSFERASE, MITOCHONDRIAL"/>
    <property type="match status" value="1"/>
</dbReference>
<dbReference type="InterPro" id="IPR003329">
    <property type="entry name" value="Cytidylyl_trans"/>
</dbReference>